<proteinExistence type="predicted"/>
<dbReference type="OrthoDB" id="421075at2759"/>
<dbReference type="Proteomes" id="UP000193922">
    <property type="component" value="Unassembled WGS sequence"/>
</dbReference>
<gene>
    <name evidence="3" type="ORF">DL89DRAFT_2887</name>
</gene>
<dbReference type="AlphaFoldDB" id="A0A1Y1WJG9"/>
<dbReference type="GO" id="GO:0006401">
    <property type="term" value="P:RNA catabolic process"/>
    <property type="evidence" value="ECO:0007669"/>
    <property type="project" value="InterPro"/>
</dbReference>
<evidence type="ECO:0000313" key="4">
    <source>
        <dbReference type="Proteomes" id="UP000193922"/>
    </source>
</evidence>
<dbReference type="EMBL" id="MCFD01000001">
    <property type="protein sequence ID" value="ORX73721.1"/>
    <property type="molecule type" value="Genomic_DNA"/>
</dbReference>
<dbReference type="GeneID" id="63806574"/>
<evidence type="ECO:0000313" key="3">
    <source>
        <dbReference type="EMBL" id="ORX73721.1"/>
    </source>
</evidence>
<protein>
    <recommendedName>
        <fullName evidence="5">TPR-like protein</fullName>
    </recommendedName>
</protein>
<dbReference type="GO" id="GO:0055087">
    <property type="term" value="C:Ski complex"/>
    <property type="evidence" value="ECO:0007669"/>
    <property type="project" value="InterPro"/>
</dbReference>
<keyword evidence="2" id="KW-0802">TPR repeat</keyword>
<evidence type="ECO:0000256" key="1">
    <source>
        <dbReference type="ARBA" id="ARBA00022737"/>
    </source>
</evidence>
<dbReference type="RefSeq" id="XP_040746932.1">
    <property type="nucleotide sequence ID" value="XM_040889926.1"/>
</dbReference>
<accession>A0A1Y1WJG9</accession>
<dbReference type="InterPro" id="IPR039226">
    <property type="entry name" value="Ski3/TTC37"/>
</dbReference>
<evidence type="ECO:0000256" key="2">
    <source>
        <dbReference type="ARBA" id="ARBA00022803"/>
    </source>
</evidence>
<sequence>MSVIFKAKLKNAKSAIADKNYDYAYDLCHDLLELDDRNYNVHILLGVSCQHMEKWAEGEKVYRSAMAMPKANLLAWQGLCALFENANMPDKYEGALAEMRDKCIAEGNTAKAWEAMGKILKAE</sequence>
<dbReference type="PANTHER" id="PTHR15704">
    <property type="entry name" value="SUPERKILLER 3 PROTEIN-RELATED"/>
    <property type="match status" value="1"/>
</dbReference>
<dbReference type="SUPFAM" id="SSF48452">
    <property type="entry name" value="TPR-like"/>
    <property type="match status" value="1"/>
</dbReference>
<keyword evidence="1" id="KW-0677">Repeat</keyword>
<dbReference type="InterPro" id="IPR011990">
    <property type="entry name" value="TPR-like_helical_dom_sf"/>
</dbReference>
<keyword evidence="4" id="KW-1185">Reference proteome</keyword>
<dbReference type="PANTHER" id="PTHR15704:SF7">
    <property type="entry name" value="SUPERKILLER COMPLEX PROTEIN 3"/>
    <property type="match status" value="1"/>
</dbReference>
<dbReference type="Gene3D" id="1.25.40.10">
    <property type="entry name" value="Tetratricopeptide repeat domain"/>
    <property type="match status" value="1"/>
</dbReference>
<reference evidence="3 4" key="1">
    <citation type="submission" date="2016-07" db="EMBL/GenBank/DDBJ databases">
        <title>Pervasive Adenine N6-methylation of Active Genes in Fungi.</title>
        <authorList>
            <consortium name="DOE Joint Genome Institute"/>
            <person name="Mondo S.J."/>
            <person name="Dannebaum R.O."/>
            <person name="Kuo R.C."/>
            <person name="Labutti K."/>
            <person name="Haridas S."/>
            <person name="Kuo A."/>
            <person name="Salamov A."/>
            <person name="Ahrendt S.R."/>
            <person name="Lipzen A."/>
            <person name="Sullivan W."/>
            <person name="Andreopoulos W.B."/>
            <person name="Clum A."/>
            <person name="Lindquist E."/>
            <person name="Daum C."/>
            <person name="Ramamoorthy G.K."/>
            <person name="Gryganskyi A."/>
            <person name="Culley D."/>
            <person name="Magnuson J.K."/>
            <person name="James T.Y."/>
            <person name="O'Malley M.A."/>
            <person name="Stajich J.E."/>
            <person name="Spatafora J.W."/>
            <person name="Visel A."/>
            <person name="Grigoriev I.V."/>
        </authorList>
    </citation>
    <scope>NUCLEOTIDE SEQUENCE [LARGE SCALE GENOMIC DNA]</scope>
    <source>
        <strain evidence="3 4">ATCC 12442</strain>
    </source>
</reference>
<dbReference type="STRING" id="61395.A0A1Y1WJG9"/>
<evidence type="ECO:0008006" key="5">
    <source>
        <dbReference type="Google" id="ProtNLM"/>
    </source>
</evidence>
<organism evidence="3 4">
    <name type="scientific">Linderina pennispora</name>
    <dbReference type="NCBI Taxonomy" id="61395"/>
    <lineage>
        <taxon>Eukaryota</taxon>
        <taxon>Fungi</taxon>
        <taxon>Fungi incertae sedis</taxon>
        <taxon>Zoopagomycota</taxon>
        <taxon>Kickxellomycotina</taxon>
        <taxon>Kickxellomycetes</taxon>
        <taxon>Kickxellales</taxon>
        <taxon>Kickxellaceae</taxon>
        <taxon>Linderina</taxon>
    </lineage>
</organism>
<name>A0A1Y1WJG9_9FUNG</name>
<comment type="caution">
    <text evidence="3">The sequence shown here is derived from an EMBL/GenBank/DDBJ whole genome shotgun (WGS) entry which is preliminary data.</text>
</comment>